<accession>A0ABQ0MC67</accession>
<evidence type="ECO:0000256" key="2">
    <source>
        <dbReference type="SAM" id="Phobius"/>
    </source>
</evidence>
<dbReference type="EMBL" id="DF849967">
    <property type="protein sequence ID" value="GAT60887.1"/>
    <property type="molecule type" value="Genomic_DNA"/>
</dbReference>
<keyword evidence="2" id="KW-0472">Membrane</keyword>
<evidence type="ECO:0000313" key="5">
    <source>
        <dbReference type="Proteomes" id="UP000815677"/>
    </source>
</evidence>
<feature type="chain" id="PRO_5047439499" evidence="3">
    <location>
        <begin position="17"/>
        <end position="345"/>
    </location>
</feature>
<keyword evidence="2" id="KW-0812">Transmembrane</keyword>
<organism evidence="4 5">
    <name type="scientific">Mycena chlorophos</name>
    <name type="common">Agaric fungus</name>
    <name type="synonym">Agaricus chlorophos</name>
    <dbReference type="NCBI Taxonomy" id="658473"/>
    <lineage>
        <taxon>Eukaryota</taxon>
        <taxon>Fungi</taxon>
        <taxon>Dikarya</taxon>
        <taxon>Basidiomycota</taxon>
        <taxon>Agaricomycotina</taxon>
        <taxon>Agaricomycetes</taxon>
        <taxon>Agaricomycetidae</taxon>
        <taxon>Agaricales</taxon>
        <taxon>Marasmiineae</taxon>
        <taxon>Mycenaceae</taxon>
        <taxon>Mycena</taxon>
    </lineage>
</organism>
<feature type="signal peptide" evidence="3">
    <location>
        <begin position="1"/>
        <end position="16"/>
    </location>
</feature>
<evidence type="ECO:0000313" key="4">
    <source>
        <dbReference type="EMBL" id="GAT60887.1"/>
    </source>
</evidence>
<keyword evidence="5" id="KW-1185">Reference proteome</keyword>
<sequence length="345" mass="38095">MKFAVILALLVVAVYAAPEPIKVELPQRTIEEEPSRRRTHNSLRCPNAFAAILYGLQLSLYFQSVYYLKIGMNKDTQKANAFYIVFSTVLLILLTLATAANLWFGEAIWIEHRDVEGGPMAYFSENIAAFYNTLGTAADVTANVLGDGLMLARCFMFWKHMKVVMIIPTLVYLGSVAMGITTTIQSGLPNGDLFKGVTVNFGISWLSLTITFNILVTAMIVGRLLWLQNKMSSVLSIEVSKRYTGLLAVLVESALPFTLLGIAYLALYVRDLPESLALGDIWGTFVVISPQLIILRVAMGAGWTQNAFERISTGMELGALEREPEEDHDTPAESQSKVSRPSLQV</sequence>
<feature type="transmembrane region" description="Helical" evidence="2">
    <location>
        <begin position="204"/>
        <end position="226"/>
    </location>
</feature>
<dbReference type="Proteomes" id="UP000815677">
    <property type="component" value="Unassembled WGS sequence"/>
</dbReference>
<name>A0ABQ0MC67_MYCCL</name>
<feature type="transmembrane region" description="Helical" evidence="2">
    <location>
        <begin position="163"/>
        <end position="184"/>
    </location>
</feature>
<evidence type="ECO:0000256" key="3">
    <source>
        <dbReference type="SAM" id="SignalP"/>
    </source>
</evidence>
<feature type="transmembrane region" description="Helical" evidence="2">
    <location>
        <begin position="281"/>
        <end position="303"/>
    </location>
</feature>
<feature type="region of interest" description="Disordered" evidence="1">
    <location>
        <begin position="320"/>
        <end position="345"/>
    </location>
</feature>
<keyword evidence="3" id="KW-0732">Signal</keyword>
<gene>
    <name evidence="4" type="ORF">MCHLO_16979</name>
</gene>
<keyword evidence="2" id="KW-1133">Transmembrane helix</keyword>
<feature type="transmembrane region" description="Helical" evidence="2">
    <location>
        <begin position="48"/>
        <end position="68"/>
    </location>
</feature>
<evidence type="ECO:0000256" key="1">
    <source>
        <dbReference type="SAM" id="MobiDB-lite"/>
    </source>
</evidence>
<reference evidence="4" key="1">
    <citation type="submission" date="2014-09" db="EMBL/GenBank/DDBJ databases">
        <title>Genome sequence of the luminous mushroom Mycena chlorophos for searching fungal bioluminescence genes.</title>
        <authorList>
            <person name="Tanaka Y."/>
            <person name="Kasuga D."/>
            <person name="Oba Y."/>
            <person name="Hase S."/>
            <person name="Sato K."/>
            <person name="Oba Y."/>
            <person name="Sakakibara Y."/>
        </authorList>
    </citation>
    <scope>NUCLEOTIDE SEQUENCE</scope>
</reference>
<proteinExistence type="predicted"/>
<feature type="compositionally biased region" description="Polar residues" evidence="1">
    <location>
        <begin position="332"/>
        <end position="345"/>
    </location>
</feature>
<feature type="transmembrane region" description="Helical" evidence="2">
    <location>
        <begin position="80"/>
        <end position="104"/>
    </location>
</feature>
<protein>
    <submittedName>
        <fullName evidence="4">Uncharacterized protein</fullName>
    </submittedName>
</protein>
<feature type="transmembrane region" description="Helical" evidence="2">
    <location>
        <begin position="246"/>
        <end position="269"/>
    </location>
</feature>